<dbReference type="Pfam" id="PF17432">
    <property type="entry name" value="DUF3458_C"/>
    <property type="match status" value="1"/>
</dbReference>
<proteinExistence type="predicted"/>
<dbReference type="AlphaFoldDB" id="A0A485JH43"/>
<sequence length="107" mass="11772">MHVADAFRAVLLDEKIDPALAAEILTLPSVNEMAELFDIIDPIAIAEVREALTRTLATELADELLAIYNAITRASTVLSMTILQNALCEMPACASSLLVKRIWLMCW</sequence>
<dbReference type="GO" id="GO:0016285">
    <property type="term" value="F:alanyl aminopeptidase activity"/>
    <property type="evidence" value="ECO:0007669"/>
    <property type="project" value="UniProtKB-EC"/>
</dbReference>
<reference evidence="2 3" key="1">
    <citation type="submission" date="2019-03" db="EMBL/GenBank/DDBJ databases">
        <authorList>
            <consortium name="Pathogen Informatics"/>
        </authorList>
    </citation>
    <scope>NUCLEOTIDE SEQUENCE [LARGE SCALE GENOMIC DNA]</scope>
    <source>
        <strain evidence="2 3">NCTC10974</strain>
    </source>
</reference>
<dbReference type="PANTHER" id="PTHR46322:SF1">
    <property type="entry name" value="PUROMYCIN-SENSITIVE AMINOPEPTIDASE"/>
    <property type="match status" value="1"/>
</dbReference>
<name>A0A485JH43_ECOLX</name>
<dbReference type="InterPro" id="IPR012779">
    <property type="entry name" value="Peptidase_M1_pepN"/>
</dbReference>
<organism evidence="2 3">
    <name type="scientific">Escherichia coli</name>
    <dbReference type="NCBI Taxonomy" id="562"/>
    <lineage>
        <taxon>Bacteria</taxon>
        <taxon>Pseudomonadati</taxon>
        <taxon>Pseudomonadota</taxon>
        <taxon>Gammaproteobacteria</taxon>
        <taxon>Enterobacterales</taxon>
        <taxon>Enterobacteriaceae</taxon>
        <taxon>Escherichia</taxon>
    </lineage>
</organism>
<feature type="domain" description="Peptidase M1 alanyl aminopeptidase C-terminal" evidence="1">
    <location>
        <begin position="2"/>
        <end position="75"/>
    </location>
</feature>
<dbReference type="GO" id="GO:0008270">
    <property type="term" value="F:zinc ion binding"/>
    <property type="evidence" value="ECO:0007669"/>
    <property type="project" value="InterPro"/>
</dbReference>
<dbReference type="InterPro" id="IPR024601">
    <property type="entry name" value="Peptidase_M1_pepN_C"/>
</dbReference>
<keyword evidence="2" id="KW-0378">Hydrolase</keyword>
<dbReference type="EC" id="3.4.11.2" evidence="2"/>
<protein>
    <submittedName>
        <fullName evidence="2">Aminopeptidase N</fullName>
        <ecNumber evidence="2">3.4.11.2</ecNumber>
    </submittedName>
</protein>
<evidence type="ECO:0000313" key="3">
    <source>
        <dbReference type="Proteomes" id="UP000358010"/>
    </source>
</evidence>
<dbReference type="Proteomes" id="UP000358010">
    <property type="component" value="Unassembled WGS sequence"/>
</dbReference>
<accession>A0A485JH43</accession>
<dbReference type="EMBL" id="CAADJZ010000001">
    <property type="protein sequence ID" value="VFT70101.1"/>
    <property type="molecule type" value="Genomic_DNA"/>
</dbReference>
<gene>
    <name evidence="2" type="primary">pepN_2</name>
    <name evidence="2" type="ORF">NCTC10974_03661</name>
</gene>
<dbReference type="PANTHER" id="PTHR46322">
    <property type="entry name" value="PUROMYCIN-SENSITIVE AMINOPEPTIDASE"/>
    <property type="match status" value="1"/>
</dbReference>
<evidence type="ECO:0000259" key="1">
    <source>
        <dbReference type="Pfam" id="PF17432"/>
    </source>
</evidence>
<keyword evidence="2" id="KW-0031">Aminopeptidase</keyword>
<dbReference type="Gene3D" id="1.25.50.10">
    <property type="entry name" value="Peptidase M1, alanyl aminopeptidase, C-terminal domain"/>
    <property type="match status" value="1"/>
</dbReference>
<dbReference type="InterPro" id="IPR037144">
    <property type="entry name" value="Peptidase_M1_pepN_C_sf"/>
</dbReference>
<keyword evidence="2" id="KW-0645">Protease</keyword>
<evidence type="ECO:0000313" key="2">
    <source>
        <dbReference type="EMBL" id="VFT70101.1"/>
    </source>
</evidence>